<comment type="caution">
    <text evidence="1">The sequence shown here is derived from an EMBL/GenBank/DDBJ whole genome shotgun (WGS) entry which is preliminary data.</text>
</comment>
<reference evidence="1" key="1">
    <citation type="journal article" date="2020" name="mSystems">
        <title>Genome- and Community-Level Interaction Insights into Carbon Utilization and Element Cycling Functions of Hydrothermarchaeota in Hydrothermal Sediment.</title>
        <authorList>
            <person name="Zhou Z."/>
            <person name="Liu Y."/>
            <person name="Xu W."/>
            <person name="Pan J."/>
            <person name="Luo Z.H."/>
            <person name="Li M."/>
        </authorList>
    </citation>
    <scope>NUCLEOTIDE SEQUENCE [LARGE SCALE GENOMIC DNA]</scope>
    <source>
        <strain evidence="1">SpSt-116</strain>
    </source>
</reference>
<accession>A0A7C1CG03</accession>
<gene>
    <name evidence="1" type="ORF">ENN26_06235</name>
</gene>
<dbReference type="AlphaFoldDB" id="A0A7C1CG03"/>
<sequence length="606" mass="67093">MVDVLLDGIPPEFVGEAVARARREKGRRAPIHMVHRWWSRRFSSVYRLILGSFLFRDVGKVEEALDDPKVMRERSSGKVFFEPFAGGGTGLAEAAFAGFSVFGFDVNPVAVVASRSSLFLVTRGLREGFVETAESVLREAQRMARRFWEFDGGLVSYIFVSRGRVPTWLSTSGGKRVLMCPRCHRIFRGGNVSRAVCPHCGEEFEVSNKAVASLPSSSPEIARGWRAFAVELRWKKDDVWYRKYVTVAESSELSRWLEKCAKKSSEVVEGLEEKLGSLSDVKEASRLRRANISRGAELFLPQQLASYVVYSKAVETIVKGEDERLLFVAAASESAKCCSLLAKWYSPLGECVPASGVKALWVPEYTAVTNPLASEGLRPLARGTLASALRAQVKADSYIHRIGGPSNVGGRVSVGDALESPFPEHVDLVVLDPPYGKIKSYASLSLPHYYALKIFGGLVHLDGINSLDDIEKRELSLESSQFLEKWGTIIRKLFAVTNNESRVVLMFNAVSKNLWLKVIEPFGLYGFYPVAIYWVLGEAPSGVTASRLRGMFLIVFKKGKVNGKIHVVYEEPLDVASSIVSLDPEMEARAFASLRDAVGKVYPRSV</sequence>
<dbReference type="SUPFAM" id="SSF53335">
    <property type="entry name" value="S-adenosyl-L-methionine-dependent methyltransferases"/>
    <property type="match status" value="1"/>
</dbReference>
<dbReference type="InterPro" id="IPR029063">
    <property type="entry name" value="SAM-dependent_MTases_sf"/>
</dbReference>
<dbReference type="EMBL" id="DSAY01000111">
    <property type="protein sequence ID" value="HDP15354.1"/>
    <property type="molecule type" value="Genomic_DNA"/>
</dbReference>
<protein>
    <recommendedName>
        <fullName evidence="2">DUF1156 domain-containing protein</fullName>
    </recommendedName>
</protein>
<name>A0A7C1CG03_9CREN</name>
<dbReference type="GO" id="GO:0008168">
    <property type="term" value="F:methyltransferase activity"/>
    <property type="evidence" value="ECO:0007669"/>
    <property type="project" value="InterPro"/>
</dbReference>
<dbReference type="GO" id="GO:0032259">
    <property type="term" value="P:methylation"/>
    <property type="evidence" value="ECO:0007669"/>
    <property type="project" value="InterPro"/>
</dbReference>
<dbReference type="GO" id="GO:0003676">
    <property type="term" value="F:nucleic acid binding"/>
    <property type="evidence" value="ECO:0007669"/>
    <property type="project" value="InterPro"/>
</dbReference>
<evidence type="ECO:0000313" key="1">
    <source>
        <dbReference type="EMBL" id="HDP15354.1"/>
    </source>
</evidence>
<dbReference type="InterPro" id="IPR002052">
    <property type="entry name" value="DNA_methylase_N6_adenine_CS"/>
</dbReference>
<organism evidence="1">
    <name type="scientific">Thermofilum adornatum</name>
    <dbReference type="NCBI Taxonomy" id="1365176"/>
    <lineage>
        <taxon>Archaea</taxon>
        <taxon>Thermoproteota</taxon>
        <taxon>Thermoprotei</taxon>
        <taxon>Thermofilales</taxon>
        <taxon>Thermofilaceae</taxon>
        <taxon>Thermofilum</taxon>
    </lineage>
</organism>
<evidence type="ECO:0008006" key="2">
    <source>
        <dbReference type="Google" id="ProtNLM"/>
    </source>
</evidence>
<dbReference type="PROSITE" id="PS00092">
    <property type="entry name" value="N6_MTASE"/>
    <property type="match status" value="1"/>
</dbReference>
<proteinExistence type="predicted"/>